<organism evidence="2 3">
    <name type="scientific">Stylosanthes scabra</name>
    <dbReference type="NCBI Taxonomy" id="79078"/>
    <lineage>
        <taxon>Eukaryota</taxon>
        <taxon>Viridiplantae</taxon>
        <taxon>Streptophyta</taxon>
        <taxon>Embryophyta</taxon>
        <taxon>Tracheophyta</taxon>
        <taxon>Spermatophyta</taxon>
        <taxon>Magnoliopsida</taxon>
        <taxon>eudicotyledons</taxon>
        <taxon>Gunneridae</taxon>
        <taxon>Pentapetalae</taxon>
        <taxon>rosids</taxon>
        <taxon>fabids</taxon>
        <taxon>Fabales</taxon>
        <taxon>Fabaceae</taxon>
        <taxon>Papilionoideae</taxon>
        <taxon>50 kb inversion clade</taxon>
        <taxon>dalbergioids sensu lato</taxon>
        <taxon>Dalbergieae</taxon>
        <taxon>Pterocarpus clade</taxon>
        <taxon>Stylosanthes</taxon>
    </lineage>
</organism>
<dbReference type="Proteomes" id="UP001341840">
    <property type="component" value="Unassembled WGS sequence"/>
</dbReference>
<protein>
    <submittedName>
        <fullName evidence="2">Uncharacterized protein</fullName>
    </submittedName>
</protein>
<keyword evidence="3" id="KW-1185">Reference proteome</keyword>
<evidence type="ECO:0000313" key="3">
    <source>
        <dbReference type="Proteomes" id="UP001341840"/>
    </source>
</evidence>
<gene>
    <name evidence="2" type="ORF">PIB30_041137</name>
</gene>
<name>A0ABU6SFM4_9FABA</name>
<feature type="compositionally biased region" description="Polar residues" evidence="1">
    <location>
        <begin position="178"/>
        <end position="189"/>
    </location>
</feature>
<reference evidence="2 3" key="1">
    <citation type="journal article" date="2023" name="Plants (Basel)">
        <title>Bridging the Gap: Combining Genomics and Transcriptomics Approaches to Understand Stylosanthes scabra, an Orphan Legume from the Brazilian Caatinga.</title>
        <authorList>
            <person name="Ferreira-Neto J.R.C."/>
            <person name="da Silva M.D."/>
            <person name="Binneck E."/>
            <person name="de Melo N.F."/>
            <person name="da Silva R.H."/>
            <person name="de Melo A.L.T.M."/>
            <person name="Pandolfi V."/>
            <person name="Bustamante F.O."/>
            <person name="Brasileiro-Vidal A.C."/>
            <person name="Benko-Iseppon A.M."/>
        </authorList>
    </citation>
    <scope>NUCLEOTIDE SEQUENCE [LARGE SCALE GENOMIC DNA]</scope>
    <source>
        <tissue evidence="2">Leaves</tissue>
    </source>
</reference>
<accession>A0ABU6SFM4</accession>
<comment type="caution">
    <text evidence="2">The sequence shown here is derived from an EMBL/GenBank/DDBJ whole genome shotgun (WGS) entry which is preliminary data.</text>
</comment>
<proteinExistence type="predicted"/>
<evidence type="ECO:0000256" key="1">
    <source>
        <dbReference type="SAM" id="MobiDB-lite"/>
    </source>
</evidence>
<feature type="region of interest" description="Disordered" evidence="1">
    <location>
        <begin position="142"/>
        <end position="189"/>
    </location>
</feature>
<sequence>MLCATVPNPKQSYQCENQHVSQARTEEARLRAGFVHPPLTFVFFVPREDSRQEMWWLGHYRQHATKPLSSETAAFHRHRPHSFRESANHGAATPSQICRSEVNLCVITFPFATAPSSAPLSTPVTASLTFSDLCKVAATKTTVDVGSPSPTASDSRSGGSPSPTSNEYKSGGSGGGRCTTTVVLRSSHP</sequence>
<evidence type="ECO:0000313" key="2">
    <source>
        <dbReference type="EMBL" id="MED6134884.1"/>
    </source>
</evidence>
<dbReference type="EMBL" id="JASCZI010060641">
    <property type="protein sequence ID" value="MED6134884.1"/>
    <property type="molecule type" value="Genomic_DNA"/>
</dbReference>
<feature type="compositionally biased region" description="Polar residues" evidence="1">
    <location>
        <begin position="142"/>
        <end position="168"/>
    </location>
</feature>